<organism evidence="10 11">
    <name type="scientific">Nocardioides turkmenicus</name>
    <dbReference type="NCBI Taxonomy" id="2711220"/>
    <lineage>
        <taxon>Bacteria</taxon>
        <taxon>Bacillati</taxon>
        <taxon>Actinomycetota</taxon>
        <taxon>Actinomycetes</taxon>
        <taxon>Propionibacteriales</taxon>
        <taxon>Nocardioidaceae</taxon>
        <taxon>Nocardioides</taxon>
    </lineage>
</organism>
<dbReference type="RefSeq" id="WP_165112871.1">
    <property type="nucleotide sequence ID" value="NZ_JAALAA010000021.1"/>
</dbReference>
<dbReference type="PROSITE" id="PS51144">
    <property type="entry name" value="ALPHA_CA_2"/>
    <property type="match status" value="1"/>
</dbReference>
<evidence type="ECO:0000256" key="5">
    <source>
        <dbReference type="ARBA" id="ARBA00022833"/>
    </source>
</evidence>
<comment type="cofactor">
    <cofactor evidence="1 7">
        <name>Zn(2+)</name>
        <dbReference type="ChEBI" id="CHEBI:29105"/>
    </cofactor>
</comment>
<evidence type="ECO:0000313" key="10">
    <source>
        <dbReference type="EMBL" id="NGN95197.1"/>
    </source>
</evidence>
<comment type="catalytic activity">
    <reaction evidence="7">
        <text>hydrogencarbonate + H(+) = CO2 + H2O</text>
        <dbReference type="Rhea" id="RHEA:10748"/>
        <dbReference type="ChEBI" id="CHEBI:15377"/>
        <dbReference type="ChEBI" id="CHEBI:15378"/>
        <dbReference type="ChEBI" id="CHEBI:16526"/>
        <dbReference type="ChEBI" id="CHEBI:17544"/>
        <dbReference type="EC" id="4.2.1.1"/>
    </reaction>
</comment>
<dbReference type="PROSITE" id="PS51318">
    <property type="entry name" value="TAT"/>
    <property type="match status" value="1"/>
</dbReference>
<dbReference type="SUPFAM" id="SSF51069">
    <property type="entry name" value="Carbonic anhydrase"/>
    <property type="match status" value="1"/>
</dbReference>
<dbReference type="GO" id="GO:0008270">
    <property type="term" value="F:zinc ion binding"/>
    <property type="evidence" value="ECO:0007669"/>
    <property type="project" value="UniProtKB-UniRule"/>
</dbReference>
<feature type="region of interest" description="Disordered" evidence="8">
    <location>
        <begin position="28"/>
        <end position="63"/>
    </location>
</feature>
<protein>
    <recommendedName>
        <fullName evidence="3 7">Carbonic anhydrase</fullName>
        <ecNumber evidence="2 7">4.2.1.1</ecNumber>
    </recommendedName>
</protein>
<keyword evidence="5 7" id="KW-0862">Zinc</keyword>
<dbReference type="InterPro" id="IPR018338">
    <property type="entry name" value="Carbonic_anhydrase_a-class_CS"/>
</dbReference>
<comment type="similarity">
    <text evidence="7">Belongs to the alpha-carbonic anhydrase family.</text>
</comment>
<evidence type="ECO:0000313" key="11">
    <source>
        <dbReference type="Proteomes" id="UP000483261"/>
    </source>
</evidence>
<dbReference type="Pfam" id="PF00194">
    <property type="entry name" value="Carb_anhydrase"/>
    <property type="match status" value="1"/>
</dbReference>
<evidence type="ECO:0000256" key="7">
    <source>
        <dbReference type="RuleBase" id="RU367011"/>
    </source>
</evidence>
<dbReference type="GO" id="GO:0004089">
    <property type="term" value="F:carbonate dehydratase activity"/>
    <property type="evidence" value="ECO:0007669"/>
    <property type="project" value="UniProtKB-UniRule"/>
</dbReference>
<dbReference type="Gene3D" id="3.10.200.10">
    <property type="entry name" value="Alpha carbonic anhydrase"/>
    <property type="match status" value="1"/>
</dbReference>
<gene>
    <name evidence="10" type="ORF">G5C66_20970</name>
</gene>
<evidence type="ECO:0000259" key="9">
    <source>
        <dbReference type="PROSITE" id="PS51144"/>
    </source>
</evidence>
<dbReference type="InterPro" id="IPR036398">
    <property type="entry name" value="CA_dom_sf"/>
</dbReference>
<evidence type="ECO:0000256" key="8">
    <source>
        <dbReference type="SAM" id="MobiDB-lite"/>
    </source>
</evidence>
<comment type="function">
    <text evidence="7">Reversible hydration of carbon dioxide.</text>
</comment>
<evidence type="ECO:0000256" key="3">
    <source>
        <dbReference type="ARBA" id="ARBA00014628"/>
    </source>
</evidence>
<dbReference type="GO" id="GO:0006730">
    <property type="term" value="P:one-carbon metabolic process"/>
    <property type="evidence" value="ECO:0007669"/>
    <property type="project" value="TreeGrafter"/>
</dbReference>
<keyword evidence="6 7" id="KW-0456">Lyase</keyword>
<dbReference type="EC" id="4.2.1.1" evidence="2 7"/>
<feature type="chain" id="PRO_5039750786" description="Carbonic anhydrase" evidence="7">
    <location>
        <begin position="33"/>
        <end position="262"/>
    </location>
</feature>
<name>A0A6M1RG07_9ACTN</name>
<feature type="signal peptide" evidence="7">
    <location>
        <begin position="1"/>
        <end position="32"/>
    </location>
</feature>
<dbReference type="PROSITE" id="PS00162">
    <property type="entry name" value="ALPHA_CA_1"/>
    <property type="match status" value="1"/>
</dbReference>
<evidence type="ECO:0000256" key="4">
    <source>
        <dbReference type="ARBA" id="ARBA00022723"/>
    </source>
</evidence>
<dbReference type="AlphaFoldDB" id="A0A6M1RG07"/>
<dbReference type="InterPro" id="IPR006311">
    <property type="entry name" value="TAT_signal"/>
</dbReference>
<keyword evidence="4 7" id="KW-0479">Metal-binding</keyword>
<evidence type="ECO:0000256" key="1">
    <source>
        <dbReference type="ARBA" id="ARBA00001947"/>
    </source>
</evidence>
<feature type="domain" description="Alpha-carbonic anhydrase" evidence="9">
    <location>
        <begin position="24"/>
        <end position="259"/>
    </location>
</feature>
<evidence type="ECO:0000256" key="2">
    <source>
        <dbReference type="ARBA" id="ARBA00012925"/>
    </source>
</evidence>
<dbReference type="InterPro" id="IPR041891">
    <property type="entry name" value="Alpha_CA_prokaryot-like"/>
</dbReference>
<dbReference type="PANTHER" id="PTHR18952:SF208">
    <property type="entry name" value="CARBONIC ANHYDRASE XA-RELATED"/>
    <property type="match status" value="1"/>
</dbReference>
<dbReference type="Proteomes" id="UP000483261">
    <property type="component" value="Unassembled WGS sequence"/>
</dbReference>
<dbReference type="PANTHER" id="PTHR18952">
    <property type="entry name" value="CARBONIC ANHYDRASE"/>
    <property type="match status" value="1"/>
</dbReference>
<evidence type="ECO:0000256" key="6">
    <source>
        <dbReference type="ARBA" id="ARBA00023239"/>
    </source>
</evidence>
<dbReference type="EMBL" id="JAALAA010000021">
    <property type="protein sequence ID" value="NGN95197.1"/>
    <property type="molecule type" value="Genomic_DNA"/>
</dbReference>
<keyword evidence="7" id="KW-0732">Signal</keyword>
<accession>A0A6M1RG07</accession>
<comment type="caution">
    <text evidence="10">The sequence shown here is derived from an EMBL/GenBank/DDBJ whole genome shotgun (WGS) entry which is preliminary data.</text>
</comment>
<dbReference type="SMART" id="SM01057">
    <property type="entry name" value="Carb_anhydrase"/>
    <property type="match status" value="1"/>
</dbReference>
<sequence>MLRTSHSLHRRALLQGAAVVAGLTALSSSAGASATSTTSAGGPGSRQSPIRIRPSTTEPAHLPTLHVHYPHDATVTMTYVREDADEPDGCTVRGDEETVRAELPPGVGSLTVAGVTYGLRQFHWHTPSEHLVVAREYPIEMHFVHQDSSGHTLVVGVWVTPGPTNRTLGHLYDHLVSECTADDPVGHIDVGALLPRRHTSYRYDGSLTTAPYTEGVQWVMLTDPITASPRQIDRFRAMFPTGNRRDVQDLNGRVVRTDRGPF</sequence>
<dbReference type="CDD" id="cd03124">
    <property type="entry name" value="alpha_CA_prokaryotic_like"/>
    <property type="match status" value="1"/>
</dbReference>
<dbReference type="InterPro" id="IPR001148">
    <property type="entry name" value="CA_dom"/>
</dbReference>
<proteinExistence type="inferred from homology"/>
<reference evidence="10 11" key="1">
    <citation type="submission" date="2020-02" db="EMBL/GenBank/DDBJ databases">
        <title>Whole-genome analyses of novel actinobacteria.</title>
        <authorList>
            <person name="Sahin N."/>
        </authorList>
    </citation>
    <scope>NUCLEOTIDE SEQUENCE [LARGE SCALE GENOMIC DNA]</scope>
    <source>
        <strain evidence="10 11">KC13</strain>
    </source>
</reference>
<feature type="compositionally biased region" description="Low complexity" evidence="8">
    <location>
        <begin position="28"/>
        <end position="40"/>
    </location>
</feature>
<keyword evidence="11" id="KW-1185">Reference proteome</keyword>
<dbReference type="InterPro" id="IPR023561">
    <property type="entry name" value="Carbonic_anhydrase_a-class"/>
</dbReference>